<evidence type="ECO:0000313" key="1">
    <source>
        <dbReference type="EMBL" id="MPN56632.1"/>
    </source>
</evidence>
<proteinExistence type="predicted"/>
<comment type="caution">
    <text evidence="1">The sequence shown here is derived from an EMBL/GenBank/DDBJ whole genome shotgun (WGS) entry which is preliminary data.</text>
</comment>
<gene>
    <name evidence="1" type="ORF">SDC9_204322</name>
</gene>
<reference evidence="1" key="1">
    <citation type="submission" date="2019-08" db="EMBL/GenBank/DDBJ databases">
        <authorList>
            <person name="Kucharzyk K."/>
            <person name="Murdoch R.W."/>
            <person name="Higgins S."/>
            <person name="Loffler F."/>
        </authorList>
    </citation>
    <scope>NUCLEOTIDE SEQUENCE</scope>
</reference>
<organism evidence="1">
    <name type="scientific">bioreactor metagenome</name>
    <dbReference type="NCBI Taxonomy" id="1076179"/>
    <lineage>
        <taxon>unclassified sequences</taxon>
        <taxon>metagenomes</taxon>
        <taxon>ecological metagenomes</taxon>
    </lineage>
</organism>
<name>A0A645J0K8_9ZZZZ</name>
<dbReference type="Gene3D" id="2.70.98.70">
    <property type="match status" value="1"/>
</dbReference>
<dbReference type="AlphaFoldDB" id="A0A645J0K8"/>
<dbReference type="EMBL" id="VSSQ01127193">
    <property type="protein sequence ID" value="MPN56632.1"/>
    <property type="molecule type" value="Genomic_DNA"/>
</dbReference>
<sequence length="157" mass="17843">MYHNVPLIGGIEQHEGREYAARVLEADERGAALELAGAYPEETGLLSLVRHIEPHEDGLSLHDHAELADPSDITWVFMLAHEPQYDERASLMEAGEISVLIPRRASWHCEEIPVTDPRMARNFHTLWRVSLTYGGQTRYDMKFDITRRSCRGKSCTA</sequence>
<accession>A0A645J0K8</accession>
<protein>
    <submittedName>
        <fullName evidence="1">Uncharacterized protein</fullName>
    </submittedName>
</protein>